<proteinExistence type="inferred from homology"/>
<accession>A0A0C2XMG0</accession>
<dbReference type="PANTHER" id="PTHR35784">
    <property type="entry name" value="MEDIATOR OF RNA POLYMERASE II TRANSCRIPTION SUBUNIT 5"/>
    <property type="match status" value="1"/>
</dbReference>
<name>A0A0C2XMG0_AMAMK</name>
<dbReference type="PANTHER" id="PTHR35784:SF1">
    <property type="entry name" value="MEDIATOR OF RNA POLYMERASE II TRANSCRIPTION SUBUNIT 5"/>
    <property type="match status" value="1"/>
</dbReference>
<keyword evidence="5 9" id="KW-0010">Activator</keyword>
<dbReference type="STRING" id="946122.A0A0C2XMG0"/>
<evidence type="ECO:0000256" key="6">
    <source>
        <dbReference type="ARBA" id="ARBA00023163"/>
    </source>
</evidence>
<keyword evidence="7 9" id="KW-0539">Nucleus</keyword>
<evidence type="ECO:0000256" key="7">
    <source>
        <dbReference type="ARBA" id="ARBA00023242"/>
    </source>
</evidence>
<organism evidence="10 11">
    <name type="scientific">Amanita muscaria (strain Koide BX008)</name>
    <dbReference type="NCBI Taxonomy" id="946122"/>
    <lineage>
        <taxon>Eukaryota</taxon>
        <taxon>Fungi</taxon>
        <taxon>Dikarya</taxon>
        <taxon>Basidiomycota</taxon>
        <taxon>Agaricomycotina</taxon>
        <taxon>Agaricomycetes</taxon>
        <taxon>Agaricomycetidae</taxon>
        <taxon>Agaricales</taxon>
        <taxon>Pluteineae</taxon>
        <taxon>Amanitaceae</taxon>
        <taxon>Amanita</taxon>
    </lineage>
</organism>
<dbReference type="AlphaFoldDB" id="A0A0C2XMG0"/>
<dbReference type="EMBL" id="KN818223">
    <property type="protein sequence ID" value="KIL70756.1"/>
    <property type="molecule type" value="Genomic_DNA"/>
</dbReference>
<gene>
    <name evidence="9" type="primary">MED5</name>
    <name evidence="10" type="ORF">M378DRAFT_183349</name>
</gene>
<dbReference type="Pfam" id="PF08689">
    <property type="entry name" value="Med5"/>
    <property type="match status" value="1"/>
</dbReference>
<comment type="function">
    <text evidence="9">Component of the Mediator complex, a coactivator involved in the regulated transcription of nearly all RNA polymerase II-dependent genes. Mediator functions as a bridge to convey information from gene-specific regulatory proteins to the basal RNA polymerase II transcription machinery. Mediator is recruited to promoters by direct interactions with regulatory proteins and serves as a scaffold for the assembly of a functional preinitiation complex with RNA polymerase II and the general transcription factors.</text>
</comment>
<keyword evidence="11" id="KW-1185">Reference proteome</keyword>
<evidence type="ECO:0000256" key="5">
    <source>
        <dbReference type="ARBA" id="ARBA00023159"/>
    </source>
</evidence>
<keyword evidence="6 9" id="KW-0804">Transcription</keyword>
<dbReference type="Proteomes" id="UP000054549">
    <property type="component" value="Unassembled WGS sequence"/>
</dbReference>
<evidence type="ECO:0000256" key="1">
    <source>
        <dbReference type="ARBA" id="ARBA00004123"/>
    </source>
</evidence>
<dbReference type="InParanoid" id="A0A0C2XMG0"/>
<comment type="similarity">
    <text evidence="2 9">Belongs to the Mediator complex subunit 5 family.</text>
</comment>
<dbReference type="OrthoDB" id="5549158at2759"/>
<evidence type="ECO:0000256" key="4">
    <source>
        <dbReference type="ARBA" id="ARBA00023015"/>
    </source>
</evidence>
<dbReference type="InterPro" id="IPR014801">
    <property type="entry name" value="Mediator_Med5_fun"/>
</dbReference>
<evidence type="ECO:0000256" key="2">
    <source>
        <dbReference type="ARBA" id="ARBA00008782"/>
    </source>
</evidence>
<sequence>MTLAELTRNCFQNGISATKWLSLCKLFISKESSIQSSEEVEHNLSNSVLVLYRTYPGDPDLQKYLRYAVDSGMLSVSTFTSTFLSAARSSELHTAGTLHSLCRISIDAHYASGSTAILSPTEQLSKMMNTIQDGLALLRTAQSLPMAHSAQLTSSASELLMLLLAYISDNVSQIPTRQATVFLSEANELLQTFRLLPDVRQMLETFVLSLSLFIGDEAKAATEAQLLHTLHYAGPFNRGDGIGSSADADIVTFSLILHHLVTYRGHRFGSGSGNDPVALLVSVYRWTSWTPTMFYTQLFVAALTCMSQSLANTLMWKAFIVGRLPRLLSSFQEVFVVDNAKIDWHTAMQAALSAVFLRPDLIVACDLALSRPLNNNEMQEEMPQSFTRDLLLHLLANGLINRSFAEEKDPGISKDSIPRLRSDAQDNGVDFENFIESKLTPDVTVADFGFWMDRIIRDVLSHATLAQVVLKRFASLASNWDVEDFGHLCRILYTYDSALDVVALHIKIADLLFHALSFLEGYDCGIVGDPQTAISHLGDIVLFVQHSLARFHLNNYEFTSERRSISASYFRTIGLVLPHDRFSNEESVAYKVWYKALFDSSSEGIEDSMLRTTKPKTLLRISPTLFIEALRASSLQRIDHEVLSNGVSYFTGPILNWTLVGVVRALIQEIQRKRLYRAPYLETLQSLLLSPSCPRTVLCLCAAQILDLLSDKRRPTSDTNSLNADTIRRAIDDAIGKKTESEINHPAAVRFTNSELIGMAAPVNAAEATEPAKADLHIEEQPRQVVRNALAMARAGRGPVIDVERCLGITPPSKFLDMLWSELVEAASLGETERSRRIATFILIMPRCSSIPPMLPIFIHLIVPMLIGRIDQQQTSEQALPTELLVSIISSALTAALHLEWAVQRVTSEHRTFLGQTSAAMARRLADELRARQSSQVSSAVLQRLAASQTFVANFPVFIGS</sequence>
<protein>
    <recommendedName>
        <fullName evidence="3 9">Mediator of RNA polymerase II transcription subunit 5</fullName>
    </recommendedName>
    <alternativeName>
        <fullName evidence="8 9">Mediator complex subunit 5</fullName>
    </alternativeName>
</protein>
<dbReference type="HOGENOM" id="CLU_306283_0_0_1"/>
<evidence type="ECO:0000256" key="3">
    <source>
        <dbReference type="ARBA" id="ARBA00020628"/>
    </source>
</evidence>
<dbReference type="GO" id="GO:0003712">
    <property type="term" value="F:transcription coregulator activity"/>
    <property type="evidence" value="ECO:0007669"/>
    <property type="project" value="InterPro"/>
</dbReference>
<dbReference type="GO" id="GO:0016592">
    <property type="term" value="C:mediator complex"/>
    <property type="evidence" value="ECO:0007669"/>
    <property type="project" value="InterPro"/>
</dbReference>
<evidence type="ECO:0000313" key="11">
    <source>
        <dbReference type="Proteomes" id="UP000054549"/>
    </source>
</evidence>
<evidence type="ECO:0000313" key="10">
    <source>
        <dbReference type="EMBL" id="KIL70756.1"/>
    </source>
</evidence>
<reference evidence="10 11" key="1">
    <citation type="submission" date="2014-04" db="EMBL/GenBank/DDBJ databases">
        <title>Evolutionary Origins and Diversification of the Mycorrhizal Mutualists.</title>
        <authorList>
            <consortium name="DOE Joint Genome Institute"/>
            <consortium name="Mycorrhizal Genomics Consortium"/>
            <person name="Kohler A."/>
            <person name="Kuo A."/>
            <person name="Nagy L.G."/>
            <person name="Floudas D."/>
            <person name="Copeland A."/>
            <person name="Barry K.W."/>
            <person name="Cichocki N."/>
            <person name="Veneault-Fourrey C."/>
            <person name="LaButti K."/>
            <person name="Lindquist E.A."/>
            <person name="Lipzen A."/>
            <person name="Lundell T."/>
            <person name="Morin E."/>
            <person name="Murat C."/>
            <person name="Riley R."/>
            <person name="Ohm R."/>
            <person name="Sun H."/>
            <person name="Tunlid A."/>
            <person name="Henrissat B."/>
            <person name="Grigoriev I.V."/>
            <person name="Hibbett D.S."/>
            <person name="Martin F."/>
        </authorList>
    </citation>
    <scope>NUCLEOTIDE SEQUENCE [LARGE SCALE GENOMIC DNA]</scope>
    <source>
        <strain evidence="10 11">Koide BX008</strain>
    </source>
</reference>
<keyword evidence="4 9" id="KW-0805">Transcription regulation</keyword>
<evidence type="ECO:0000256" key="9">
    <source>
        <dbReference type="RuleBase" id="RU364142"/>
    </source>
</evidence>
<comment type="subunit">
    <text evidence="9">Component of the Mediator complex.</text>
</comment>
<comment type="subcellular location">
    <subcellularLocation>
        <location evidence="1 9">Nucleus</location>
    </subcellularLocation>
</comment>
<dbReference type="GO" id="GO:0006357">
    <property type="term" value="P:regulation of transcription by RNA polymerase II"/>
    <property type="evidence" value="ECO:0007669"/>
    <property type="project" value="InterPro"/>
</dbReference>
<evidence type="ECO:0000256" key="8">
    <source>
        <dbReference type="ARBA" id="ARBA00031256"/>
    </source>
</evidence>